<organism evidence="1 2">
    <name type="scientific">Ligilactobacillus acidipiscis</name>
    <dbReference type="NCBI Taxonomy" id="89059"/>
    <lineage>
        <taxon>Bacteria</taxon>
        <taxon>Bacillati</taxon>
        <taxon>Bacillota</taxon>
        <taxon>Bacilli</taxon>
        <taxon>Lactobacillales</taxon>
        <taxon>Lactobacillaceae</taxon>
        <taxon>Ligilactobacillus</taxon>
    </lineage>
</organism>
<dbReference type="EMBL" id="DYXG01000021">
    <property type="protein sequence ID" value="HJE96444.1"/>
    <property type="molecule type" value="Genomic_DNA"/>
</dbReference>
<dbReference type="AlphaFoldDB" id="A0A921JZR5"/>
<name>A0A921JZR5_9LACO</name>
<protein>
    <submittedName>
        <fullName evidence="1">Uncharacterized protein</fullName>
    </submittedName>
</protein>
<sequence>MNNLKTGYGNCPLPAPVYRLKNNNQIYQVELELSRNEEKLAELKNLAPNSQKSTIVEEEIDGLQTDAFALYGSFYYQKSQNDPALRETYLAQELNQEYYIGGPAVHPEEMDFSILMTAPYYPEGHDFYNYFEEIDYQKYLQDYQTCTQQV</sequence>
<evidence type="ECO:0000313" key="2">
    <source>
        <dbReference type="Proteomes" id="UP000707535"/>
    </source>
</evidence>
<gene>
    <name evidence="1" type="ORF">K8V00_02380</name>
</gene>
<reference evidence="1" key="1">
    <citation type="journal article" date="2021" name="PeerJ">
        <title>Extensive microbial diversity within the chicken gut microbiome revealed by metagenomics and culture.</title>
        <authorList>
            <person name="Gilroy R."/>
            <person name="Ravi A."/>
            <person name="Getino M."/>
            <person name="Pursley I."/>
            <person name="Horton D.L."/>
            <person name="Alikhan N.F."/>
            <person name="Baker D."/>
            <person name="Gharbi K."/>
            <person name="Hall N."/>
            <person name="Watson M."/>
            <person name="Adriaenssens E.M."/>
            <person name="Foster-Nyarko E."/>
            <person name="Jarju S."/>
            <person name="Secka A."/>
            <person name="Antonio M."/>
            <person name="Oren A."/>
            <person name="Chaudhuri R.R."/>
            <person name="La Ragione R."/>
            <person name="Hildebrand F."/>
            <person name="Pallen M.J."/>
        </authorList>
    </citation>
    <scope>NUCLEOTIDE SEQUENCE</scope>
    <source>
        <strain evidence="1">CHK174-6876</strain>
    </source>
</reference>
<evidence type="ECO:0000313" key="1">
    <source>
        <dbReference type="EMBL" id="HJE96444.1"/>
    </source>
</evidence>
<comment type="caution">
    <text evidence="1">The sequence shown here is derived from an EMBL/GenBank/DDBJ whole genome shotgun (WGS) entry which is preliminary data.</text>
</comment>
<reference evidence="1" key="2">
    <citation type="submission" date="2021-09" db="EMBL/GenBank/DDBJ databases">
        <authorList>
            <person name="Gilroy R."/>
        </authorList>
    </citation>
    <scope>NUCLEOTIDE SEQUENCE</scope>
    <source>
        <strain evidence="1">CHK174-6876</strain>
    </source>
</reference>
<accession>A0A921JZR5</accession>
<dbReference type="Proteomes" id="UP000707535">
    <property type="component" value="Unassembled WGS sequence"/>
</dbReference>
<proteinExistence type="predicted"/>